<dbReference type="InterPro" id="IPR012654">
    <property type="entry name" value="CHP02391"/>
</dbReference>
<dbReference type="RefSeq" id="WP_345680770.1">
    <property type="nucleotide sequence ID" value="NZ_BAABHS010000054.1"/>
</dbReference>
<keyword evidence="3" id="KW-1185">Reference proteome</keyword>
<organism evidence="2 3">
    <name type="scientific">Yinghuangia aomiensis</name>
    <dbReference type="NCBI Taxonomy" id="676205"/>
    <lineage>
        <taxon>Bacteria</taxon>
        <taxon>Bacillati</taxon>
        <taxon>Actinomycetota</taxon>
        <taxon>Actinomycetes</taxon>
        <taxon>Kitasatosporales</taxon>
        <taxon>Streptomycetaceae</taxon>
        <taxon>Yinghuangia</taxon>
    </lineage>
</organism>
<dbReference type="EMBL" id="BAABHS010000054">
    <property type="protein sequence ID" value="GAA4994823.1"/>
    <property type="molecule type" value="Genomic_DNA"/>
</dbReference>
<evidence type="ECO:0000259" key="1">
    <source>
        <dbReference type="Pfam" id="PF09509"/>
    </source>
</evidence>
<reference evidence="3" key="1">
    <citation type="journal article" date="2019" name="Int. J. Syst. Evol. Microbiol.">
        <title>The Global Catalogue of Microorganisms (GCM) 10K type strain sequencing project: providing services to taxonomists for standard genome sequencing and annotation.</title>
        <authorList>
            <consortium name="The Broad Institute Genomics Platform"/>
            <consortium name="The Broad Institute Genome Sequencing Center for Infectious Disease"/>
            <person name="Wu L."/>
            <person name="Ma J."/>
        </authorList>
    </citation>
    <scope>NUCLEOTIDE SEQUENCE [LARGE SCALE GENOMIC DNA]</scope>
    <source>
        <strain evidence="3">JCM 17986</strain>
    </source>
</reference>
<proteinExistence type="predicted"/>
<dbReference type="Pfam" id="PF09509">
    <property type="entry name" value="Hypoth_Ymh"/>
    <property type="match status" value="1"/>
</dbReference>
<protein>
    <recommendedName>
        <fullName evidence="1">Conserved hypothetical protein CHP02391 domain-containing protein</fullName>
    </recommendedName>
</protein>
<accession>A0ABP9ICN7</accession>
<evidence type="ECO:0000313" key="2">
    <source>
        <dbReference type="EMBL" id="GAA4994823.1"/>
    </source>
</evidence>
<name>A0ABP9ICN7_9ACTN</name>
<evidence type="ECO:0000313" key="3">
    <source>
        <dbReference type="Proteomes" id="UP001500466"/>
    </source>
</evidence>
<dbReference type="NCBIfam" id="TIGR02391">
    <property type="entry name" value="hypoth_ymh"/>
    <property type="match status" value="1"/>
</dbReference>
<feature type="domain" description="Conserved hypothetical protein CHP02391" evidence="1">
    <location>
        <begin position="77"/>
        <end position="193"/>
    </location>
</feature>
<sequence length="213" mass="23024">MRVPLDAFAYHEPWCVGDGIGNGWGGTETTVVVDERVQQFTGARDIHEYWQRRRALLAGSAGLWRGPTFDRAKLGPVHPAIESAAGQLFADGHYSDAVLRAFKAVEHRVQQITGSSEIGQRLMNSAFGGASPQLDVARATGPATAGERDGFKMLYIGAMVGIRNVRAHGDHPLDDANEARDAIAFASLLMRRIDWAVDRPSDETALISADPSG</sequence>
<dbReference type="Proteomes" id="UP001500466">
    <property type="component" value="Unassembled WGS sequence"/>
</dbReference>
<gene>
    <name evidence="2" type="ORF">GCM10023205_79670</name>
</gene>
<comment type="caution">
    <text evidence="2">The sequence shown here is derived from an EMBL/GenBank/DDBJ whole genome shotgun (WGS) entry which is preliminary data.</text>
</comment>